<dbReference type="InterPro" id="IPR039426">
    <property type="entry name" value="TonB-dep_rcpt-like"/>
</dbReference>
<evidence type="ECO:0000256" key="6">
    <source>
        <dbReference type="ARBA" id="ARBA00022729"/>
    </source>
</evidence>
<dbReference type="SUPFAM" id="SSF49464">
    <property type="entry name" value="Carboxypeptidase regulatory domain-like"/>
    <property type="match status" value="1"/>
</dbReference>
<evidence type="ECO:0000313" key="17">
    <source>
        <dbReference type="Proteomes" id="UP000806077"/>
    </source>
</evidence>
<dbReference type="EMBL" id="WXXV01000002">
    <property type="protein sequence ID" value="MBE7694194.1"/>
    <property type="molecule type" value="Genomic_DNA"/>
</dbReference>
<evidence type="ECO:0000256" key="2">
    <source>
        <dbReference type="ARBA" id="ARBA00022448"/>
    </source>
</evidence>
<keyword evidence="17" id="KW-1185">Reference proteome</keyword>
<dbReference type="Pfam" id="PF00593">
    <property type="entry name" value="TonB_dep_Rec_b-barrel"/>
    <property type="match status" value="1"/>
</dbReference>
<dbReference type="InterPro" id="IPR012910">
    <property type="entry name" value="Plug_dom"/>
</dbReference>
<gene>
    <name evidence="16" type="ORF">F7645_01930</name>
</gene>
<evidence type="ECO:0000256" key="3">
    <source>
        <dbReference type="ARBA" id="ARBA00022452"/>
    </source>
</evidence>
<dbReference type="PROSITE" id="PS52016">
    <property type="entry name" value="TONB_DEPENDENT_REC_3"/>
    <property type="match status" value="1"/>
</dbReference>
<keyword evidence="5 12" id="KW-0812">Transmembrane</keyword>
<dbReference type="InterPro" id="IPR036942">
    <property type="entry name" value="Beta-barrel_TonB_sf"/>
</dbReference>
<protein>
    <submittedName>
        <fullName evidence="16">TonB-dependent receptor</fullName>
    </submittedName>
</protein>
<organism evidence="16 17">
    <name type="scientific">Tenacibaculum finnmarkense genomovar finnmarkense</name>
    <dbReference type="NCBI Taxonomy" id="1458503"/>
    <lineage>
        <taxon>Bacteria</taxon>
        <taxon>Pseudomonadati</taxon>
        <taxon>Bacteroidota</taxon>
        <taxon>Flavobacteriia</taxon>
        <taxon>Flavobacteriales</taxon>
        <taxon>Flavobacteriaceae</taxon>
        <taxon>Tenacibaculum</taxon>
        <taxon>Tenacibaculum finnmarkense</taxon>
    </lineage>
</organism>
<dbReference type="Proteomes" id="UP000806077">
    <property type="component" value="Unassembled WGS sequence"/>
</dbReference>
<dbReference type="Gene3D" id="2.40.170.20">
    <property type="entry name" value="TonB-dependent receptor, beta-barrel domain"/>
    <property type="match status" value="1"/>
</dbReference>
<dbReference type="PANTHER" id="PTHR32552:SF68">
    <property type="entry name" value="FERRICHROME OUTER MEMBRANE TRANSPORTER_PHAGE RECEPTOR"/>
    <property type="match status" value="1"/>
</dbReference>
<dbReference type="GO" id="GO:0015344">
    <property type="term" value="F:siderophore uptake transmembrane transporter activity"/>
    <property type="evidence" value="ECO:0007669"/>
    <property type="project" value="TreeGrafter"/>
</dbReference>
<evidence type="ECO:0000256" key="12">
    <source>
        <dbReference type="PROSITE-ProRule" id="PRU01360"/>
    </source>
</evidence>
<comment type="caution">
    <text evidence="16">The sequence shown here is derived from an EMBL/GenBank/DDBJ whole genome shotgun (WGS) entry which is preliminary data.</text>
</comment>
<dbReference type="Gene3D" id="2.60.40.1120">
    <property type="entry name" value="Carboxypeptidase-like, regulatory domain"/>
    <property type="match status" value="1"/>
</dbReference>
<keyword evidence="7" id="KW-0408">Iron</keyword>
<keyword evidence="10 12" id="KW-0472">Membrane</keyword>
<dbReference type="InterPro" id="IPR037066">
    <property type="entry name" value="Plug_dom_sf"/>
</dbReference>
<keyword evidence="11 12" id="KW-0998">Cell outer membrane</keyword>
<dbReference type="Gene3D" id="2.170.130.10">
    <property type="entry name" value="TonB-dependent receptor, plug domain"/>
    <property type="match status" value="1"/>
</dbReference>
<evidence type="ECO:0000256" key="11">
    <source>
        <dbReference type="ARBA" id="ARBA00023237"/>
    </source>
</evidence>
<evidence type="ECO:0000313" key="16">
    <source>
        <dbReference type="EMBL" id="MBE7694194.1"/>
    </source>
</evidence>
<dbReference type="CDD" id="cd01347">
    <property type="entry name" value="ligand_gated_channel"/>
    <property type="match status" value="1"/>
</dbReference>
<keyword evidence="2 12" id="KW-0813">Transport</keyword>
<evidence type="ECO:0000256" key="7">
    <source>
        <dbReference type="ARBA" id="ARBA00023004"/>
    </source>
</evidence>
<keyword evidence="16" id="KW-0675">Receptor</keyword>
<accession>A0AAP1WFD4</accession>
<evidence type="ECO:0000256" key="4">
    <source>
        <dbReference type="ARBA" id="ARBA00022496"/>
    </source>
</evidence>
<dbReference type="GO" id="GO:0009279">
    <property type="term" value="C:cell outer membrane"/>
    <property type="evidence" value="ECO:0007669"/>
    <property type="project" value="UniProtKB-SubCell"/>
</dbReference>
<dbReference type="AlphaFoldDB" id="A0AAP1WFD4"/>
<dbReference type="Pfam" id="PF13715">
    <property type="entry name" value="CarbopepD_reg_2"/>
    <property type="match status" value="1"/>
</dbReference>
<evidence type="ECO:0000256" key="5">
    <source>
        <dbReference type="ARBA" id="ARBA00022692"/>
    </source>
</evidence>
<evidence type="ECO:0000256" key="8">
    <source>
        <dbReference type="ARBA" id="ARBA00023065"/>
    </source>
</evidence>
<proteinExistence type="inferred from homology"/>
<evidence type="ECO:0000256" key="9">
    <source>
        <dbReference type="ARBA" id="ARBA00023077"/>
    </source>
</evidence>
<dbReference type="InterPro" id="IPR008969">
    <property type="entry name" value="CarboxyPept-like_regulatory"/>
</dbReference>
<reference evidence="16 17" key="1">
    <citation type="journal article" date="2020" name="Int. J. Syst. Evol. Microbiol.">
        <title>Tenacibaculum piscium sp. nov., isolated from skin ulcers of sea-farmed fish, and description of Tenacibaculum finnmarkense sp. nov. with subdivision into genomovars finnmarkense and ulcerans.</title>
        <authorList>
            <person name="Olsen A.B."/>
            <person name="Spilsberg B."/>
            <person name="Nilsen H.K."/>
            <person name="Lagesen K."/>
            <person name="Gulla S."/>
            <person name="Avendano-Herrera R."/>
            <person name="Irgang R."/>
            <person name="Duchaud E."/>
            <person name="Colquhoun D.J."/>
        </authorList>
    </citation>
    <scope>NUCLEOTIDE SEQUENCE [LARGE SCALE GENOMIC DNA]</scope>
    <source>
        <strain evidence="16 17">TNO037</strain>
    </source>
</reference>
<keyword evidence="8" id="KW-0406">Ion transport</keyword>
<dbReference type="Pfam" id="PF07715">
    <property type="entry name" value="Plug"/>
    <property type="match status" value="1"/>
</dbReference>
<name>A0AAP1WFD4_9FLAO</name>
<dbReference type="SUPFAM" id="SSF56935">
    <property type="entry name" value="Porins"/>
    <property type="match status" value="1"/>
</dbReference>
<dbReference type="RefSeq" id="WP_101955523.1">
    <property type="nucleotide sequence ID" value="NZ_JAJHTL010000001.1"/>
</dbReference>
<evidence type="ECO:0000259" key="15">
    <source>
        <dbReference type="Pfam" id="PF07715"/>
    </source>
</evidence>
<keyword evidence="4" id="KW-0410">Iron transport</keyword>
<evidence type="ECO:0000256" key="13">
    <source>
        <dbReference type="RuleBase" id="RU003357"/>
    </source>
</evidence>
<sequence length="815" mass="91876">MNNKGLLLLMMFVTSVIFSQDLKTIQGKITDKNGTPIENVTIILSDINKGVYSNSKGAFILDKIKSNKICLKISKIGYGSITKNMTLSAENNFVSLVMSSKMEALKEVIVNCSLDKINKSKVSTNRLGAKAIDMPNSSDVVSKSLIEQQQALTLGEVMTNVSGVFQFNKGYGGVSETFGARGLSSRYLGFMFRDGTRFGTNQYLATPELESFEKVEVLKGGAAINFGYVSPGATINYVTKKPFFENKGSISFRYGSYDFIKPTLDYNFKLSEKLAFRFVSTTDMANSFRETVKTSRHFNYGAFRYLASENTTIDLNLEYLKDKRPFDFGLPIFEDKIITGYTTDAKGDKKPVYLQQKGQQRLYSKVTKDLRKRFIGSPFNNRNSNQFNANLKLDSQLDEQWNLSIALGTSISDYDYIRTGSGFSNQYFLEGNDLRISRTLEKQSWIENGFGAQINLTGKYAVLGMKNRSSFSIDYDNRNQKTVNYNSIRGFDDVYLFNKNTTQKAAVAMDKSYLGDTKFSGVGISFQNLLSITDYLNVLASVRMDVVDGSSENVYLIDYSDNKPGDIVLKEYDDVAFTPSIGLTYKLTEDNSIFASFTNTFNPNNRFRLNDDDDILPSFYTNQFELGTKNSFYDGKFNVNATYYIINSDGYVTSPNRPERHAIGSGTKYKGLEFDISAKPFEGLTLSANYSYIDAEYGEGGFFKAGTRPQQTPEHQLGFWSNYKFNSGALKNFSLNFGGQYTSERLGNDFYKGNNPYIQKAYTLLNAGVGYQQKNFDVNLKVTNILDEFTFFAYRYGSVNPIDPTQFSLTTRYRF</sequence>
<dbReference type="InterPro" id="IPR000531">
    <property type="entry name" value="Beta-barrel_TonB"/>
</dbReference>
<evidence type="ECO:0000259" key="14">
    <source>
        <dbReference type="Pfam" id="PF00593"/>
    </source>
</evidence>
<feature type="domain" description="TonB-dependent receptor plug" evidence="15">
    <location>
        <begin position="132"/>
        <end position="233"/>
    </location>
</feature>
<comment type="subcellular location">
    <subcellularLocation>
        <location evidence="1 12">Cell outer membrane</location>
        <topology evidence="1 12">Multi-pass membrane protein</topology>
    </subcellularLocation>
</comment>
<evidence type="ECO:0000256" key="1">
    <source>
        <dbReference type="ARBA" id="ARBA00004571"/>
    </source>
</evidence>
<comment type="similarity">
    <text evidence="12 13">Belongs to the TonB-dependent receptor family.</text>
</comment>
<evidence type="ECO:0000256" key="10">
    <source>
        <dbReference type="ARBA" id="ARBA00023136"/>
    </source>
</evidence>
<keyword evidence="3 12" id="KW-1134">Transmembrane beta strand</keyword>
<feature type="domain" description="TonB-dependent receptor-like beta-barrel" evidence="14">
    <location>
        <begin position="305"/>
        <end position="785"/>
    </location>
</feature>
<dbReference type="PANTHER" id="PTHR32552">
    <property type="entry name" value="FERRICHROME IRON RECEPTOR-RELATED"/>
    <property type="match status" value="1"/>
</dbReference>
<keyword evidence="9 13" id="KW-0798">TonB box</keyword>
<keyword evidence="6" id="KW-0732">Signal</keyword>